<feature type="transmembrane region" description="Helical" evidence="1">
    <location>
        <begin position="43"/>
        <end position="65"/>
    </location>
</feature>
<name>A0A0C4YHG6_9BURK</name>
<dbReference type="Proteomes" id="UP000031843">
    <property type="component" value="Chromosome main"/>
</dbReference>
<evidence type="ECO:0000256" key="1">
    <source>
        <dbReference type="SAM" id="Phobius"/>
    </source>
</evidence>
<reference evidence="2 3" key="1">
    <citation type="journal article" date="2015" name="Genome Announc.">
        <title>Complete Genome Sequence of Cupriavidus basilensis 4G11, Isolated from the Oak Ridge Field Research Center Site.</title>
        <authorList>
            <person name="Ray J."/>
            <person name="Waters R.J."/>
            <person name="Skerker J.M."/>
            <person name="Kuehl J.V."/>
            <person name="Price M.N."/>
            <person name="Huang J."/>
            <person name="Chakraborty R."/>
            <person name="Arkin A.P."/>
            <person name="Deutschbauer A."/>
        </authorList>
    </citation>
    <scope>NUCLEOTIDE SEQUENCE [LARGE SCALE GENOMIC DNA]</scope>
    <source>
        <strain evidence="2">4G11</strain>
    </source>
</reference>
<dbReference type="EMBL" id="CP010536">
    <property type="protein sequence ID" value="AJG21364.1"/>
    <property type="molecule type" value="Genomic_DNA"/>
</dbReference>
<gene>
    <name evidence="2" type="ORF">RR42_m4015</name>
</gene>
<keyword evidence="1" id="KW-1133">Transmembrane helix</keyword>
<proteinExistence type="predicted"/>
<accession>A0A0C4YHG6</accession>
<evidence type="ECO:0000313" key="2">
    <source>
        <dbReference type="EMBL" id="AJG21364.1"/>
    </source>
</evidence>
<dbReference type="AlphaFoldDB" id="A0A0C4YHG6"/>
<organism evidence="2 3">
    <name type="scientific">Cupriavidus basilensis</name>
    <dbReference type="NCBI Taxonomy" id="68895"/>
    <lineage>
        <taxon>Bacteria</taxon>
        <taxon>Pseudomonadati</taxon>
        <taxon>Pseudomonadota</taxon>
        <taxon>Betaproteobacteria</taxon>
        <taxon>Burkholderiales</taxon>
        <taxon>Burkholderiaceae</taxon>
        <taxon>Cupriavidus</taxon>
    </lineage>
</organism>
<protein>
    <submittedName>
        <fullName evidence="2">Uncharacterized protein</fullName>
    </submittedName>
</protein>
<keyword evidence="1" id="KW-0472">Membrane</keyword>
<evidence type="ECO:0000313" key="3">
    <source>
        <dbReference type="Proteomes" id="UP000031843"/>
    </source>
</evidence>
<sequence>MRFHPNLHLRQMAGRLHWPHVSSSSRESTRPHSLEDDAEVAKAMVYVSVVTLVILLVVLAAIAFGQEAVHWLGVQ</sequence>
<keyword evidence="1" id="KW-0812">Transmembrane</keyword>
<dbReference type="RefSeq" id="WP_043350535.1">
    <property type="nucleotide sequence ID" value="NZ_CP010536.1"/>
</dbReference>
<dbReference type="KEGG" id="cbw:RR42_m4015"/>
<keyword evidence="3" id="KW-1185">Reference proteome</keyword>